<evidence type="ECO:0000313" key="9">
    <source>
        <dbReference type="Proteomes" id="UP000565441"/>
    </source>
</evidence>
<name>A0A8H5HLQ2_9AGAR</name>
<evidence type="ECO:0008006" key="10">
    <source>
        <dbReference type="Google" id="ProtNLM"/>
    </source>
</evidence>
<dbReference type="PANTHER" id="PTHR10218">
    <property type="entry name" value="GTP-BINDING PROTEIN ALPHA SUBUNIT"/>
    <property type="match status" value="1"/>
</dbReference>
<dbReference type="Gene3D" id="3.40.50.300">
    <property type="entry name" value="P-loop containing nucleotide triphosphate hydrolases"/>
    <property type="match status" value="2"/>
</dbReference>
<dbReference type="InterPro" id="IPR011025">
    <property type="entry name" value="GproteinA_insert"/>
</dbReference>
<evidence type="ECO:0000313" key="8">
    <source>
        <dbReference type="EMBL" id="KAF5385786.1"/>
    </source>
</evidence>
<dbReference type="Proteomes" id="UP000565441">
    <property type="component" value="Unassembled WGS sequence"/>
</dbReference>
<evidence type="ECO:0000256" key="4">
    <source>
        <dbReference type="ARBA" id="ARBA00023224"/>
    </source>
</evidence>
<feature type="binding site" evidence="5">
    <location>
        <begin position="301"/>
        <end position="307"/>
    </location>
    <ligand>
        <name>GTP</name>
        <dbReference type="ChEBI" id="CHEBI:37565"/>
    </ligand>
</feature>
<feature type="region of interest" description="Disordered" evidence="7">
    <location>
        <begin position="1"/>
        <end position="51"/>
    </location>
</feature>
<proteinExistence type="predicted"/>
<feature type="compositionally biased region" description="Polar residues" evidence="7">
    <location>
        <begin position="643"/>
        <end position="653"/>
    </location>
</feature>
<feature type="compositionally biased region" description="Basic and acidic residues" evidence="7">
    <location>
        <begin position="623"/>
        <end position="642"/>
    </location>
</feature>
<evidence type="ECO:0000256" key="7">
    <source>
        <dbReference type="SAM" id="MobiDB-lite"/>
    </source>
</evidence>
<evidence type="ECO:0000256" key="3">
    <source>
        <dbReference type="ARBA" id="ARBA00023134"/>
    </source>
</evidence>
<accession>A0A8H5HLQ2</accession>
<dbReference type="GO" id="GO:0031683">
    <property type="term" value="F:G-protein beta/gamma-subunit complex binding"/>
    <property type="evidence" value="ECO:0007669"/>
    <property type="project" value="InterPro"/>
</dbReference>
<evidence type="ECO:0000256" key="6">
    <source>
        <dbReference type="PIRSR" id="PIRSR601019-2"/>
    </source>
</evidence>
<comment type="caution">
    <text evidence="8">The sequence shown here is derived from an EMBL/GenBank/DDBJ whole genome shotgun (WGS) entry which is preliminary data.</text>
</comment>
<dbReference type="PRINTS" id="PR00318">
    <property type="entry name" value="GPROTEINA"/>
</dbReference>
<dbReference type="OrthoDB" id="5817230at2759"/>
<protein>
    <recommendedName>
        <fullName evidence="10">Guanine nucleotide-binding protein alpha-4 subunit</fullName>
    </recommendedName>
</protein>
<organism evidence="8 9">
    <name type="scientific">Tricholomella constricta</name>
    <dbReference type="NCBI Taxonomy" id="117010"/>
    <lineage>
        <taxon>Eukaryota</taxon>
        <taxon>Fungi</taxon>
        <taxon>Dikarya</taxon>
        <taxon>Basidiomycota</taxon>
        <taxon>Agaricomycotina</taxon>
        <taxon>Agaricomycetes</taxon>
        <taxon>Agaricomycetidae</taxon>
        <taxon>Agaricales</taxon>
        <taxon>Tricholomatineae</taxon>
        <taxon>Lyophyllaceae</taxon>
        <taxon>Tricholomella</taxon>
    </lineage>
</organism>
<dbReference type="SUPFAM" id="SSF47895">
    <property type="entry name" value="Transducin (alpha subunit), insertion domain"/>
    <property type="match status" value="1"/>
</dbReference>
<keyword evidence="2 5" id="KW-0547">Nucleotide-binding</keyword>
<evidence type="ECO:0000256" key="1">
    <source>
        <dbReference type="ARBA" id="ARBA00022723"/>
    </source>
</evidence>
<feature type="compositionally biased region" description="Basic and acidic residues" evidence="7">
    <location>
        <begin position="603"/>
        <end position="616"/>
    </location>
</feature>
<dbReference type="PROSITE" id="PS51882">
    <property type="entry name" value="G_ALPHA"/>
    <property type="match status" value="1"/>
</dbReference>
<feature type="binding site" evidence="5">
    <location>
        <begin position="418"/>
        <end position="421"/>
    </location>
    <ligand>
        <name>GTP</name>
        <dbReference type="ChEBI" id="CHEBI:37565"/>
    </ligand>
</feature>
<evidence type="ECO:0000256" key="5">
    <source>
        <dbReference type="PIRSR" id="PIRSR601019-1"/>
    </source>
</evidence>
<dbReference type="GO" id="GO:0005737">
    <property type="term" value="C:cytoplasm"/>
    <property type="evidence" value="ECO:0007669"/>
    <property type="project" value="TreeGrafter"/>
</dbReference>
<dbReference type="GO" id="GO:0003924">
    <property type="term" value="F:GTPase activity"/>
    <property type="evidence" value="ECO:0007669"/>
    <property type="project" value="InterPro"/>
</dbReference>
<keyword evidence="9" id="KW-1185">Reference proteome</keyword>
<sequence>MVLQVKGRRQSISRGQDDDPLTKAMAPPPNETEAEREERLAAEREAQKRSDAIDEELNRQRINDKKTKCVRVLLLGQSESGKSTTLKNFQLFHSPKAFRTERASWRAIVQLNVVRSIKLILDAITEAQTSSSHSAIIPTSDSVSSPPSLTPEHLRLKMRLSPLQQVEELLLRKLTPAGSAEFEATQLSPLTNLPYSARAGNAATELALNSTTPWKAAFNKLIASTTRTSLESQDIDFDDPKDPGLILNACKDDINALWTDPTIRQLLEVQKIRLQDFGGFFLDQLERVTSLKYVPTDDDILRARLKTIGVSEHRFTLKAGNMMSHDWRVFDVGGARSFRGMTCSHLHVHQTNNNATSAAWVPYFDNMDAIIFLAPISCFDQVLAEDPNVNRLEDSILLWKSVVSNPLLKSTDIVLFLNKVDILKEKLKSGVSFGHYVVSYGNRPNDFESTSKYLSKKFAGILKQSSPLSRTFYYHLTTVTGSKSSDKLLEAFAEKLAETLLQGEVHVGDWSTEEGAKIKLTFGPSSKKPLHVPLIELTSAEAASHATDVFLDIALQAQSRKCRLHPDQFATSHVSPPPRIDTARPLTTSTLSTTAPRLVAPLPHRDSATDVDRKAEPSGSGFDDQKAQDEIKALKAELEKQKQQAIPSISRKSTAVPKPPKGASLANPNKKARKYQAIEFESDDE</sequence>
<evidence type="ECO:0000256" key="2">
    <source>
        <dbReference type="ARBA" id="ARBA00022741"/>
    </source>
</evidence>
<dbReference type="GO" id="GO:0005834">
    <property type="term" value="C:heterotrimeric G-protein complex"/>
    <property type="evidence" value="ECO:0007669"/>
    <property type="project" value="TreeGrafter"/>
</dbReference>
<keyword evidence="1 6" id="KW-0479">Metal-binding</keyword>
<keyword evidence="4" id="KW-0807">Transducer</keyword>
<dbReference type="Gene3D" id="1.10.400.10">
    <property type="entry name" value="GI Alpha 1, domain 2-like"/>
    <property type="match status" value="1"/>
</dbReference>
<feature type="compositionally biased region" description="Low complexity" evidence="7">
    <location>
        <begin position="583"/>
        <end position="597"/>
    </location>
</feature>
<dbReference type="GO" id="GO:0001664">
    <property type="term" value="F:G protein-coupled receptor binding"/>
    <property type="evidence" value="ECO:0007669"/>
    <property type="project" value="TreeGrafter"/>
</dbReference>
<dbReference type="GO" id="GO:0007188">
    <property type="term" value="P:adenylate cyclase-modulating G protein-coupled receptor signaling pathway"/>
    <property type="evidence" value="ECO:0007669"/>
    <property type="project" value="TreeGrafter"/>
</dbReference>
<dbReference type="GO" id="GO:0046872">
    <property type="term" value="F:metal ion binding"/>
    <property type="evidence" value="ECO:0007669"/>
    <property type="project" value="UniProtKB-KW"/>
</dbReference>
<dbReference type="PANTHER" id="PTHR10218:SF360">
    <property type="entry name" value="GUANINE NUCLEOTIDE-BINDING PROTEIN SUBUNIT ALPHA HOMOLOG"/>
    <property type="match status" value="1"/>
</dbReference>
<gene>
    <name evidence="8" type="ORF">D9615_002338</name>
</gene>
<dbReference type="InterPro" id="IPR001019">
    <property type="entry name" value="Gprotein_alpha_su"/>
</dbReference>
<dbReference type="SUPFAM" id="SSF52540">
    <property type="entry name" value="P-loop containing nucleoside triphosphate hydrolases"/>
    <property type="match status" value="1"/>
</dbReference>
<feature type="compositionally biased region" description="Basic and acidic residues" evidence="7">
    <location>
        <begin position="36"/>
        <end position="51"/>
    </location>
</feature>
<feature type="binding site" evidence="6">
    <location>
        <position position="307"/>
    </location>
    <ligand>
        <name>Mg(2+)</name>
        <dbReference type="ChEBI" id="CHEBI:18420"/>
    </ligand>
</feature>
<keyword evidence="3 5" id="KW-0342">GTP-binding</keyword>
<dbReference type="EMBL" id="JAACJP010000003">
    <property type="protein sequence ID" value="KAF5385786.1"/>
    <property type="molecule type" value="Genomic_DNA"/>
</dbReference>
<dbReference type="InterPro" id="IPR027417">
    <property type="entry name" value="P-loop_NTPase"/>
</dbReference>
<reference evidence="8 9" key="1">
    <citation type="journal article" date="2020" name="ISME J.">
        <title>Uncovering the hidden diversity of litter-decomposition mechanisms in mushroom-forming fungi.</title>
        <authorList>
            <person name="Floudas D."/>
            <person name="Bentzer J."/>
            <person name="Ahren D."/>
            <person name="Johansson T."/>
            <person name="Persson P."/>
            <person name="Tunlid A."/>
        </authorList>
    </citation>
    <scope>NUCLEOTIDE SEQUENCE [LARGE SCALE GENOMIC DNA]</scope>
    <source>
        <strain evidence="8 9">CBS 661.87</strain>
    </source>
</reference>
<feature type="compositionally biased region" description="Basic residues" evidence="7">
    <location>
        <begin position="1"/>
        <end position="11"/>
    </location>
</feature>
<dbReference type="SMART" id="SM00275">
    <property type="entry name" value="G_alpha"/>
    <property type="match status" value="1"/>
</dbReference>
<feature type="region of interest" description="Disordered" evidence="7">
    <location>
        <begin position="568"/>
        <end position="685"/>
    </location>
</feature>
<dbReference type="Pfam" id="PF00503">
    <property type="entry name" value="G-alpha"/>
    <property type="match status" value="1"/>
</dbReference>
<dbReference type="GO" id="GO:0005525">
    <property type="term" value="F:GTP binding"/>
    <property type="evidence" value="ECO:0007669"/>
    <property type="project" value="UniProtKB-KW"/>
</dbReference>
<dbReference type="FunFam" id="3.40.50.300:FF:000692">
    <property type="entry name" value="Guanine nucleotide-binding protein subunit alpha"/>
    <property type="match status" value="1"/>
</dbReference>
<keyword evidence="6" id="KW-0460">Magnesium</keyword>
<dbReference type="AlphaFoldDB" id="A0A8H5HLQ2"/>